<dbReference type="Pfam" id="PF13424">
    <property type="entry name" value="TPR_12"/>
    <property type="match status" value="1"/>
</dbReference>
<dbReference type="InterPro" id="IPR027417">
    <property type="entry name" value="P-loop_NTPase"/>
</dbReference>
<dbReference type="OrthoDB" id="136365at2"/>
<dbReference type="SUPFAM" id="SSF48452">
    <property type="entry name" value="TPR-like"/>
    <property type="match status" value="1"/>
</dbReference>
<dbReference type="InterPro" id="IPR019734">
    <property type="entry name" value="TPR_rpt"/>
</dbReference>
<dbReference type="InterPro" id="IPR036388">
    <property type="entry name" value="WH-like_DNA-bd_sf"/>
</dbReference>
<dbReference type="Gene3D" id="1.25.40.10">
    <property type="entry name" value="Tetratricopeptide repeat domain"/>
    <property type="match status" value="1"/>
</dbReference>
<dbReference type="InterPro" id="IPR000792">
    <property type="entry name" value="Tscrpt_reg_LuxR_C"/>
</dbReference>
<dbReference type="PROSITE" id="PS50043">
    <property type="entry name" value="HTH_LUXR_2"/>
    <property type="match status" value="1"/>
</dbReference>
<reference evidence="4" key="1">
    <citation type="journal article" date="2019" name="Microbiol. Resour. Announc.">
        <title>Complete Genome Sequence of Rubrobacter xylanophilus Strain AA3-22, Isolated from Arima Onsen in Japan.</title>
        <authorList>
            <person name="Tomariguchi N."/>
            <person name="Miyazaki K."/>
        </authorList>
    </citation>
    <scope>NUCLEOTIDE SEQUENCE [LARGE SCALE GENOMIC DNA]</scope>
    <source>
        <strain evidence="4">AA3-22</strain>
    </source>
</reference>
<dbReference type="RefSeq" id="WP_143528250.1">
    <property type="nucleotide sequence ID" value="NZ_AP019791.1"/>
</dbReference>
<keyword evidence="5" id="KW-1185">Reference proteome</keyword>
<dbReference type="InterPro" id="IPR049945">
    <property type="entry name" value="AAA_22"/>
</dbReference>
<dbReference type="Gene3D" id="3.40.50.300">
    <property type="entry name" value="P-loop containing nucleotide triphosphate hydrolases"/>
    <property type="match status" value="1"/>
</dbReference>
<dbReference type="PROSITE" id="PS00622">
    <property type="entry name" value="HTH_LUXR_1"/>
    <property type="match status" value="1"/>
</dbReference>
<dbReference type="GO" id="GO:0003677">
    <property type="term" value="F:DNA binding"/>
    <property type="evidence" value="ECO:0007669"/>
    <property type="project" value="InterPro"/>
</dbReference>
<dbReference type="Pfam" id="PF25872">
    <property type="entry name" value="HTH_77"/>
    <property type="match status" value="1"/>
</dbReference>
<name>A0A510HK02_9ACTN</name>
<dbReference type="GO" id="GO:0006355">
    <property type="term" value="P:regulation of DNA-templated transcription"/>
    <property type="evidence" value="ECO:0007669"/>
    <property type="project" value="InterPro"/>
</dbReference>
<evidence type="ECO:0000313" key="4">
    <source>
        <dbReference type="EMBL" id="BBL80218.1"/>
    </source>
</evidence>
<protein>
    <submittedName>
        <fullName evidence="4">LuxR family transcriptional regulator</fullName>
    </submittedName>
</protein>
<dbReference type="SUPFAM" id="SSF52540">
    <property type="entry name" value="P-loop containing nucleoside triphosphate hydrolases"/>
    <property type="match status" value="1"/>
</dbReference>
<dbReference type="SUPFAM" id="SSF46894">
    <property type="entry name" value="C-terminal effector domain of the bipartite response regulators"/>
    <property type="match status" value="1"/>
</dbReference>
<feature type="domain" description="HTH luxR-type" evidence="3">
    <location>
        <begin position="720"/>
        <end position="785"/>
    </location>
</feature>
<dbReference type="Pfam" id="PF00196">
    <property type="entry name" value="GerE"/>
    <property type="match status" value="1"/>
</dbReference>
<feature type="repeat" description="TPR" evidence="1">
    <location>
        <begin position="551"/>
        <end position="584"/>
    </location>
</feature>
<accession>A0A510HK02</accession>
<dbReference type="InterPro" id="IPR011990">
    <property type="entry name" value="TPR-like_helical_dom_sf"/>
</dbReference>
<evidence type="ECO:0000256" key="1">
    <source>
        <dbReference type="PROSITE-ProRule" id="PRU00339"/>
    </source>
</evidence>
<dbReference type="PANTHER" id="PTHR47691:SF3">
    <property type="entry name" value="HTH-TYPE TRANSCRIPTIONAL REGULATOR RV0890C-RELATED"/>
    <property type="match status" value="1"/>
</dbReference>
<dbReference type="Pfam" id="PF13401">
    <property type="entry name" value="AAA_22"/>
    <property type="match status" value="1"/>
</dbReference>
<dbReference type="AlphaFoldDB" id="A0A510HK02"/>
<dbReference type="InterPro" id="IPR016032">
    <property type="entry name" value="Sig_transdc_resp-reg_C-effctor"/>
</dbReference>
<dbReference type="SMART" id="SM00421">
    <property type="entry name" value="HTH_LUXR"/>
    <property type="match status" value="1"/>
</dbReference>
<dbReference type="GO" id="GO:0016887">
    <property type="term" value="F:ATP hydrolysis activity"/>
    <property type="evidence" value="ECO:0007669"/>
    <property type="project" value="InterPro"/>
</dbReference>
<evidence type="ECO:0000256" key="2">
    <source>
        <dbReference type="SAM" id="MobiDB-lite"/>
    </source>
</evidence>
<dbReference type="PANTHER" id="PTHR47691">
    <property type="entry name" value="REGULATOR-RELATED"/>
    <property type="match status" value="1"/>
</dbReference>
<keyword evidence="1" id="KW-0802">TPR repeat</keyword>
<proteinExistence type="predicted"/>
<gene>
    <name evidence="4" type="ORF">RxyAA322_20720</name>
</gene>
<dbReference type="EMBL" id="AP019791">
    <property type="protein sequence ID" value="BBL80218.1"/>
    <property type="molecule type" value="Genomic_DNA"/>
</dbReference>
<organism evidence="4 5">
    <name type="scientific">Rubrobacter xylanophilus</name>
    <dbReference type="NCBI Taxonomy" id="49319"/>
    <lineage>
        <taxon>Bacteria</taxon>
        <taxon>Bacillati</taxon>
        <taxon>Actinomycetota</taxon>
        <taxon>Rubrobacteria</taxon>
        <taxon>Rubrobacterales</taxon>
        <taxon>Rubrobacteraceae</taxon>
        <taxon>Rubrobacter</taxon>
    </lineage>
</organism>
<evidence type="ECO:0000259" key="3">
    <source>
        <dbReference type="PROSITE" id="PS50043"/>
    </source>
</evidence>
<sequence>MTDTGYISRRANGEGSRVEILSPRPQKRPPHNLPVPLTGFVGRERELAEISELLETNRLLTLTGPGGCGKTRLALEAAHGLRGSYPDGVWLVELASLADPELVPQAVASVLGVREGADCPVVEALSGHLRSGKLLLVLDNCEHLVEACARLAERLLVSCPGLRILATSREVLGVAGEVGLVVPPLSVPEPTRTSENVEQMLGYEAVRLFVERAHHRSPAFCLTAGNAGVVAEICRKLEGIPLAIELATARIKVLALEQISARLEDALGLLTAGGRTAPPRHRTLRAALDWSYALLAGPERRLFERLSVFAGRFSLEAAEAVGAGEGIEEEDVLDLLARLVEKSLVEAGDEDGPRYRMLEPVRQYAREKLEASGGAGRIRERHAGYYLRLAEEAEPELAGARQDVWLDRLEKEHGNLRAALSWALDGGGSTELGLRLAGALGRFWSAHDLSEGRRWLEKGLAGGDAVPEAVRAKALNEAGWISLRQDGRETVALLEESRSLFEKLGDRKGVANSTIHLACAVLHAGEEEYLEALREEIDAAREEPPDREVNARLHVFLGMVALDRGDLEEAMSLFERSLALSREIGDSLGVSLSENFLGVTAFRMGDYEQAAARFGEMTRRLAKVRDKMGLVYSLLGLAGIAAARGRPARAARLWGASEALREETGLRLAFFLRCHYDYERLVAGARSRLGEIAWSATWAEGRAMSLEEVIEYALKEERPGEDRFAGLTRREVEVLGLVARGLTNEQIAGELFISPRTVNGHLNSVYRKLGTSSRAAAARFAAEHGLL</sequence>
<evidence type="ECO:0000313" key="5">
    <source>
        <dbReference type="Proteomes" id="UP000318065"/>
    </source>
</evidence>
<dbReference type="PROSITE" id="PS50005">
    <property type="entry name" value="TPR"/>
    <property type="match status" value="1"/>
</dbReference>
<dbReference type="PRINTS" id="PR00038">
    <property type="entry name" value="HTHLUXR"/>
</dbReference>
<dbReference type="Proteomes" id="UP000318065">
    <property type="component" value="Chromosome"/>
</dbReference>
<dbReference type="Gene3D" id="1.10.10.10">
    <property type="entry name" value="Winged helix-like DNA-binding domain superfamily/Winged helix DNA-binding domain"/>
    <property type="match status" value="2"/>
</dbReference>
<feature type="region of interest" description="Disordered" evidence="2">
    <location>
        <begin position="1"/>
        <end position="34"/>
    </location>
</feature>
<dbReference type="InterPro" id="IPR058852">
    <property type="entry name" value="HTH_77"/>
</dbReference>
<dbReference type="PRINTS" id="PR00364">
    <property type="entry name" value="DISEASERSIST"/>
</dbReference>
<dbReference type="CDD" id="cd06170">
    <property type="entry name" value="LuxR_C_like"/>
    <property type="match status" value="1"/>
</dbReference>